<evidence type="ECO:0000256" key="5">
    <source>
        <dbReference type="ARBA" id="ARBA00022723"/>
    </source>
</evidence>
<evidence type="ECO:0000256" key="1">
    <source>
        <dbReference type="ARBA" id="ARBA00004123"/>
    </source>
</evidence>
<proteinExistence type="inferred from homology"/>
<evidence type="ECO:0000256" key="2">
    <source>
        <dbReference type="ARBA" id="ARBA00004496"/>
    </source>
</evidence>
<keyword evidence="4" id="KW-0690">Ribosome biogenesis</keyword>
<dbReference type="SUPFAM" id="SSF57667">
    <property type="entry name" value="beta-beta-alpha zinc fingers"/>
    <property type="match status" value="1"/>
</dbReference>
<name>A0A8C9M8K8_PANTA</name>
<dbReference type="GeneTree" id="ENSGT00390000004173"/>
<keyword evidence="3" id="KW-0963">Cytoplasm</keyword>
<gene>
    <name evidence="12" type="primary">ZNF593</name>
</gene>
<dbReference type="InterPro" id="IPR022755">
    <property type="entry name" value="Znf_C2H2_jaz"/>
</dbReference>
<dbReference type="GO" id="GO:0008270">
    <property type="term" value="F:zinc ion binding"/>
    <property type="evidence" value="ECO:0007669"/>
    <property type="project" value="UniProtKB-KW"/>
</dbReference>
<keyword evidence="8" id="KW-0539">Nucleus</keyword>
<dbReference type="Pfam" id="PF12171">
    <property type="entry name" value="zf-C2H2_jaz"/>
    <property type="match status" value="1"/>
</dbReference>
<dbReference type="AlphaFoldDB" id="A0A8C9M8K8"/>
<dbReference type="Proteomes" id="UP000675900">
    <property type="component" value="Unassembled WGS sequence"/>
</dbReference>
<protein>
    <submittedName>
        <fullName evidence="12">Zinc finger protein 593</fullName>
    </submittedName>
</protein>
<reference evidence="12" key="1">
    <citation type="submission" date="2025-08" db="UniProtKB">
        <authorList>
            <consortium name="Ensembl"/>
        </authorList>
    </citation>
    <scope>IDENTIFICATION</scope>
</reference>
<evidence type="ECO:0000313" key="12">
    <source>
        <dbReference type="Ensembl" id="ENSPTIP00000016416.1"/>
    </source>
</evidence>
<keyword evidence="13" id="KW-1185">Reference proteome</keyword>
<evidence type="ECO:0000259" key="11">
    <source>
        <dbReference type="PROSITE" id="PS50157"/>
    </source>
</evidence>
<sequence>TSLPQVFRSLAANIDPRPHPAPAESESLKEGGGLHRCLACARYFVDSTTLKTHFRSKDHKKRYEGVRRGLVDRQACIWSAPNSLSSFNQAKAAERGALQSGGGRKGSGYGLLCAPPAAGRAHRSIH</sequence>
<evidence type="ECO:0000256" key="6">
    <source>
        <dbReference type="ARBA" id="ARBA00022771"/>
    </source>
</evidence>
<dbReference type="InterPro" id="IPR036236">
    <property type="entry name" value="Znf_C2H2_sf"/>
</dbReference>
<dbReference type="InterPro" id="IPR051879">
    <property type="entry name" value="C2H2-ZF_Maturation_Protein"/>
</dbReference>
<organism evidence="12 13">
    <name type="scientific">Panthera tigris altaica</name>
    <name type="common">Siberian tiger</name>
    <dbReference type="NCBI Taxonomy" id="74533"/>
    <lineage>
        <taxon>Eukaryota</taxon>
        <taxon>Metazoa</taxon>
        <taxon>Chordata</taxon>
        <taxon>Craniata</taxon>
        <taxon>Vertebrata</taxon>
        <taxon>Euteleostomi</taxon>
        <taxon>Mammalia</taxon>
        <taxon>Eutheria</taxon>
        <taxon>Laurasiatheria</taxon>
        <taxon>Carnivora</taxon>
        <taxon>Feliformia</taxon>
        <taxon>Felidae</taxon>
        <taxon>Pantherinae</taxon>
        <taxon>Panthera</taxon>
    </lineage>
</organism>
<keyword evidence="7" id="KW-0862">Zinc</keyword>
<dbReference type="Ensembl" id="ENSPTIT00000020584.1">
    <property type="protein sequence ID" value="ENSPTIP00000016416.1"/>
    <property type="gene ID" value="ENSPTIG00000015187.1"/>
</dbReference>
<dbReference type="GO" id="GO:0042254">
    <property type="term" value="P:ribosome biogenesis"/>
    <property type="evidence" value="ECO:0007669"/>
    <property type="project" value="UniProtKB-KW"/>
</dbReference>
<evidence type="ECO:0000313" key="13">
    <source>
        <dbReference type="Proteomes" id="UP000675900"/>
    </source>
</evidence>
<reference evidence="12" key="2">
    <citation type="submission" date="2025-09" db="UniProtKB">
        <authorList>
            <consortium name="Ensembl"/>
        </authorList>
    </citation>
    <scope>IDENTIFICATION</scope>
</reference>
<evidence type="ECO:0000256" key="8">
    <source>
        <dbReference type="ARBA" id="ARBA00023242"/>
    </source>
</evidence>
<evidence type="ECO:0000256" key="4">
    <source>
        <dbReference type="ARBA" id="ARBA00022517"/>
    </source>
</evidence>
<evidence type="ECO:0000256" key="3">
    <source>
        <dbReference type="ARBA" id="ARBA00022490"/>
    </source>
</evidence>
<comment type="similarity">
    <text evidence="9">Belongs to the ZNF593/BUD20 C2H2-type zinc-finger protein family.</text>
</comment>
<keyword evidence="5" id="KW-0479">Metal-binding</keyword>
<dbReference type="GO" id="GO:0005737">
    <property type="term" value="C:cytoplasm"/>
    <property type="evidence" value="ECO:0007669"/>
    <property type="project" value="UniProtKB-SubCell"/>
</dbReference>
<comment type="subcellular location">
    <subcellularLocation>
        <location evidence="2">Cytoplasm</location>
    </subcellularLocation>
    <subcellularLocation>
        <location evidence="1">Nucleus</location>
    </subcellularLocation>
</comment>
<evidence type="ECO:0000256" key="7">
    <source>
        <dbReference type="ARBA" id="ARBA00022833"/>
    </source>
</evidence>
<dbReference type="PANTHER" id="PTHR46095:SF1">
    <property type="entry name" value="ZINC FINGER PROTEIN 593"/>
    <property type="match status" value="1"/>
</dbReference>
<dbReference type="Gene3D" id="3.30.160.60">
    <property type="entry name" value="Classic Zinc Finger"/>
    <property type="match status" value="1"/>
</dbReference>
<dbReference type="PROSITE" id="PS50157">
    <property type="entry name" value="ZINC_FINGER_C2H2_2"/>
    <property type="match status" value="1"/>
</dbReference>
<dbReference type="PANTHER" id="PTHR46095">
    <property type="entry name" value="ZINC FINGER PROTEIN 593"/>
    <property type="match status" value="1"/>
</dbReference>
<dbReference type="InterPro" id="IPR013087">
    <property type="entry name" value="Znf_C2H2_type"/>
</dbReference>
<accession>A0A8C9M8K8</accession>
<dbReference type="PROSITE" id="PS00028">
    <property type="entry name" value="ZINC_FINGER_C2H2_1"/>
    <property type="match status" value="1"/>
</dbReference>
<dbReference type="GO" id="GO:0005634">
    <property type="term" value="C:nucleus"/>
    <property type="evidence" value="ECO:0007669"/>
    <property type="project" value="UniProtKB-SubCell"/>
</dbReference>
<evidence type="ECO:0000256" key="10">
    <source>
        <dbReference type="PROSITE-ProRule" id="PRU00042"/>
    </source>
</evidence>
<keyword evidence="6 10" id="KW-0863">Zinc-finger</keyword>
<feature type="domain" description="C2H2-type" evidence="11">
    <location>
        <begin position="35"/>
        <end position="64"/>
    </location>
</feature>
<evidence type="ECO:0000256" key="9">
    <source>
        <dbReference type="ARBA" id="ARBA00038064"/>
    </source>
</evidence>